<feature type="domain" description="EIF2B subunit epsilon/gamma LbH" evidence="11">
    <location>
        <begin position="249"/>
        <end position="349"/>
    </location>
</feature>
<dbReference type="SUPFAM" id="SSF51161">
    <property type="entry name" value="Trimeric LpxA-like enzymes"/>
    <property type="match status" value="1"/>
</dbReference>
<evidence type="ECO:0000256" key="1">
    <source>
        <dbReference type="ARBA" id="ARBA00004514"/>
    </source>
</evidence>
<dbReference type="InterPro" id="IPR036900">
    <property type="entry name" value="A-D-PHexomutase_C_sf"/>
</dbReference>
<dbReference type="SUPFAM" id="SSF53738">
    <property type="entry name" value="Phosphoglucomutase, first 3 domains"/>
    <property type="match status" value="1"/>
</dbReference>
<gene>
    <name evidence="12" type="ORF">GM661_03150</name>
</gene>
<evidence type="ECO:0000259" key="11">
    <source>
        <dbReference type="Pfam" id="PF25084"/>
    </source>
</evidence>
<dbReference type="PROSITE" id="PS00101">
    <property type="entry name" value="HEXAPEP_TRANSFERASES"/>
    <property type="match status" value="1"/>
</dbReference>
<evidence type="ECO:0000256" key="5">
    <source>
        <dbReference type="ARBA" id="ARBA00022679"/>
    </source>
</evidence>
<evidence type="ECO:0000256" key="6">
    <source>
        <dbReference type="ARBA" id="ARBA00022737"/>
    </source>
</evidence>
<dbReference type="KEGG" id="ifn:GM661_03150"/>
<dbReference type="RefSeq" id="WP_230868707.1">
    <property type="nucleotide sequence ID" value="NZ_CP046640.1"/>
</dbReference>
<keyword evidence="4" id="KW-0396">Initiation factor</keyword>
<dbReference type="InterPro" id="IPR050486">
    <property type="entry name" value="Mannose-1P_guanyltransferase"/>
</dbReference>
<dbReference type="InterPro" id="IPR005844">
    <property type="entry name" value="A-D-PHexomutase_a/b/a-I"/>
</dbReference>
<dbReference type="EMBL" id="CP046640">
    <property type="protein sequence ID" value="QTL97044.1"/>
    <property type="molecule type" value="Genomic_DNA"/>
</dbReference>
<evidence type="ECO:0000256" key="3">
    <source>
        <dbReference type="ARBA" id="ARBA00022490"/>
    </source>
</evidence>
<evidence type="ECO:0000256" key="7">
    <source>
        <dbReference type="ARBA" id="ARBA00022917"/>
    </source>
</evidence>
<dbReference type="AlphaFoldDB" id="A0A8A7KFV7"/>
<dbReference type="InterPro" id="IPR056764">
    <property type="entry name" value="LbH_EIF2B3/5"/>
</dbReference>
<dbReference type="SUPFAM" id="SSF55957">
    <property type="entry name" value="Phosphoglucomutase, C-terminal domain"/>
    <property type="match status" value="1"/>
</dbReference>
<keyword evidence="3" id="KW-0963">Cytoplasm</keyword>
<dbReference type="InterPro" id="IPR011004">
    <property type="entry name" value="Trimer_LpxA-like_sf"/>
</dbReference>
<dbReference type="Pfam" id="PF02878">
    <property type="entry name" value="PGM_PMM_I"/>
    <property type="match status" value="1"/>
</dbReference>
<dbReference type="Pfam" id="PF25084">
    <property type="entry name" value="LbH_EIF2B"/>
    <property type="match status" value="1"/>
</dbReference>
<evidence type="ECO:0000256" key="4">
    <source>
        <dbReference type="ARBA" id="ARBA00022540"/>
    </source>
</evidence>
<evidence type="ECO:0000259" key="9">
    <source>
        <dbReference type="Pfam" id="PF02878"/>
    </source>
</evidence>
<evidence type="ECO:0000313" key="12">
    <source>
        <dbReference type="EMBL" id="QTL97044.1"/>
    </source>
</evidence>
<evidence type="ECO:0000259" key="8">
    <source>
        <dbReference type="Pfam" id="PF00483"/>
    </source>
</evidence>
<feature type="domain" description="Alpha-D-phosphohexomutase alpha/beta/alpha" evidence="10">
    <location>
        <begin position="532"/>
        <end position="630"/>
    </location>
</feature>
<keyword evidence="5 12" id="KW-0808">Transferase</keyword>
<evidence type="ECO:0000256" key="2">
    <source>
        <dbReference type="ARBA" id="ARBA00010231"/>
    </source>
</evidence>
<comment type="subcellular location">
    <subcellularLocation>
        <location evidence="1">Cytoplasm</location>
        <location evidence="1">Cytosol</location>
    </subcellularLocation>
</comment>
<evidence type="ECO:0000313" key="13">
    <source>
        <dbReference type="Proteomes" id="UP000665020"/>
    </source>
</evidence>
<dbReference type="GO" id="GO:0016740">
    <property type="term" value="F:transferase activity"/>
    <property type="evidence" value="ECO:0007669"/>
    <property type="project" value="UniProtKB-KW"/>
</dbReference>
<dbReference type="GO" id="GO:0016868">
    <property type="term" value="F:intramolecular phosphotransferase activity"/>
    <property type="evidence" value="ECO:0007669"/>
    <property type="project" value="InterPro"/>
</dbReference>
<name>A0A8A7KFV7_9FIRM</name>
<comment type="similarity">
    <text evidence="2">Belongs to the phosphohexose mutase family.</text>
</comment>
<keyword evidence="13" id="KW-1185">Reference proteome</keyword>
<keyword evidence="6" id="KW-0677">Repeat</keyword>
<reference evidence="12" key="1">
    <citation type="submission" date="2019-12" db="EMBL/GenBank/DDBJ databases">
        <authorList>
            <person name="zhang j."/>
            <person name="sun C.M."/>
        </authorList>
    </citation>
    <scope>NUCLEOTIDE SEQUENCE</scope>
    <source>
        <strain evidence="12">NS-1</strain>
    </source>
</reference>
<feature type="domain" description="Alpha-D-phosphohexomutase alpha/beta/alpha" evidence="9">
    <location>
        <begin position="382"/>
        <end position="512"/>
    </location>
</feature>
<dbReference type="Gene3D" id="2.160.10.10">
    <property type="entry name" value="Hexapeptide repeat proteins"/>
    <property type="match status" value="1"/>
</dbReference>
<dbReference type="Pfam" id="PF02879">
    <property type="entry name" value="PGM_PMM_II"/>
    <property type="match status" value="1"/>
</dbReference>
<dbReference type="InterPro" id="IPR029044">
    <property type="entry name" value="Nucleotide-diphossugar_trans"/>
</dbReference>
<dbReference type="Gene3D" id="3.40.120.10">
    <property type="entry name" value="Alpha-D-Glucose-1,6-Bisphosphate, subunit A, domain 3"/>
    <property type="match status" value="3"/>
</dbReference>
<dbReference type="Pfam" id="PF00483">
    <property type="entry name" value="NTP_transferase"/>
    <property type="match status" value="1"/>
</dbReference>
<dbReference type="InterPro" id="IPR016055">
    <property type="entry name" value="A-D-PHexomutase_a/b/a-I/II/III"/>
</dbReference>
<keyword evidence="7" id="KW-0648">Protein biosynthesis</keyword>
<evidence type="ECO:0000259" key="10">
    <source>
        <dbReference type="Pfam" id="PF02879"/>
    </source>
</evidence>
<dbReference type="InterPro" id="IPR005835">
    <property type="entry name" value="NTP_transferase_dom"/>
</dbReference>
<dbReference type="Gene3D" id="3.90.550.10">
    <property type="entry name" value="Spore Coat Polysaccharide Biosynthesis Protein SpsA, Chain A"/>
    <property type="match status" value="1"/>
</dbReference>
<protein>
    <submittedName>
        <fullName evidence="12">NTP transferase domain-containing protein</fullName>
    </submittedName>
</protein>
<dbReference type="Proteomes" id="UP000665020">
    <property type="component" value="Chromosome"/>
</dbReference>
<accession>A0A8A7KFV7</accession>
<dbReference type="Gene3D" id="3.30.310.50">
    <property type="entry name" value="Alpha-D-phosphohexomutase, C-terminal domain"/>
    <property type="match status" value="1"/>
</dbReference>
<dbReference type="InterPro" id="IPR018357">
    <property type="entry name" value="Hexapep_transf_CS"/>
</dbReference>
<sequence length="822" mass="92140">MKAVIMAGGQGSRLRPLTCDLPKPMVPIVNYPVMEYIINLLKKHGVTEIAVTSYYMTKYIKDYFQNGEKWGVKLKYFVEEEPLGTAGSVHNAVDFLDETFIVISGDAVTDFDLSEAVTFHQQKEADATLVLAREDIPLDYGVVMTDDGGEIIRFLEKPNWGRVFSDTINTGIYILEPSIFELYQKNKKYDFSKDLFPLMLRKGKRLFGAALEGYWNDIGSLDEYHQTQFDLLSGDIKLPLNACGVMDGDIYVEDKVEIDDTAELTGPLYIGKGSVIGQGVKLNNCVIGRNCRIESHSSLKKSVLWDNIIISPNVELRGTILANNVQVKNKAAIFDKTAVGKRTVIGRESRVKPGVKIWPEKEIAEQTEVDSSIVWPTRWSKNIFSNKGIVGLSNIDITPEFTASIAVAYGSTLNKGDEVVVSSDSYSLSNALKRSLIGGLQAAGVDVIDIDDSTTSITRFAVVNLKASGGIHIRASYKESDKTVLEFLNQQGVNIPVNGQKGIEKKFFSRDYNRVSIQEIGDYAYAPEMQKNYLDSLLANINREGIKRNYFSVVVDYEYDSLGNILPLFLKRLNCQLLSTRNFSPEHNTPLSIDKRLTASARVARIMQDNDSDLGIITDHNGEELYVVNKEAKVLSKAQYQVLLSYILFEKGYKYLPLPVNAPQVIESMAEEYGAEVEYTEINPQVAMEKYYSNLRGEHGDIEYYPFADMIAGLALILEKMAVDNISIDQLLNRLPEFYLNNAEIACQWEYKGKVMRRLSAEADDDAEMVDGIKFQHPHGWALVVPDSERPVFHVYAEGQDLEAAESLTGFYLDKVKEILGE</sequence>
<dbReference type="CDD" id="cd04181">
    <property type="entry name" value="NTP_transferase"/>
    <property type="match status" value="1"/>
</dbReference>
<dbReference type="GO" id="GO:0005975">
    <property type="term" value="P:carbohydrate metabolic process"/>
    <property type="evidence" value="ECO:0007669"/>
    <property type="project" value="InterPro"/>
</dbReference>
<dbReference type="PANTHER" id="PTHR22572">
    <property type="entry name" value="SUGAR-1-PHOSPHATE GUANYL TRANSFERASE"/>
    <property type="match status" value="1"/>
</dbReference>
<feature type="domain" description="Nucleotidyl transferase" evidence="8">
    <location>
        <begin position="2"/>
        <end position="231"/>
    </location>
</feature>
<organism evidence="12 13">
    <name type="scientific">Iocasia fonsfrigidae</name>
    <dbReference type="NCBI Taxonomy" id="2682810"/>
    <lineage>
        <taxon>Bacteria</taxon>
        <taxon>Bacillati</taxon>
        <taxon>Bacillota</taxon>
        <taxon>Clostridia</taxon>
        <taxon>Halanaerobiales</taxon>
        <taxon>Halanaerobiaceae</taxon>
        <taxon>Iocasia</taxon>
    </lineage>
</organism>
<dbReference type="SUPFAM" id="SSF53448">
    <property type="entry name" value="Nucleotide-diphospho-sugar transferases"/>
    <property type="match status" value="1"/>
</dbReference>
<dbReference type="InterPro" id="IPR005845">
    <property type="entry name" value="A-D-PHexomutase_a/b/a-II"/>
</dbReference>
<proteinExistence type="inferred from homology"/>